<evidence type="ECO:0000313" key="1">
    <source>
        <dbReference type="EMBL" id="JAH69218.1"/>
    </source>
</evidence>
<accession>A0A0E9UW67</accession>
<reference evidence="1" key="2">
    <citation type="journal article" date="2015" name="Fish Shellfish Immunol.">
        <title>Early steps in the European eel (Anguilla anguilla)-Vibrio vulnificus interaction in the gills: Role of the RtxA13 toxin.</title>
        <authorList>
            <person name="Callol A."/>
            <person name="Pajuelo D."/>
            <person name="Ebbesson L."/>
            <person name="Teles M."/>
            <person name="MacKenzie S."/>
            <person name="Amaro C."/>
        </authorList>
    </citation>
    <scope>NUCLEOTIDE SEQUENCE</scope>
</reference>
<reference evidence="1" key="1">
    <citation type="submission" date="2014-11" db="EMBL/GenBank/DDBJ databases">
        <authorList>
            <person name="Amaro Gonzalez C."/>
        </authorList>
    </citation>
    <scope>NUCLEOTIDE SEQUENCE</scope>
</reference>
<organism evidence="1">
    <name type="scientific">Anguilla anguilla</name>
    <name type="common">European freshwater eel</name>
    <name type="synonym">Muraena anguilla</name>
    <dbReference type="NCBI Taxonomy" id="7936"/>
    <lineage>
        <taxon>Eukaryota</taxon>
        <taxon>Metazoa</taxon>
        <taxon>Chordata</taxon>
        <taxon>Craniata</taxon>
        <taxon>Vertebrata</taxon>
        <taxon>Euteleostomi</taxon>
        <taxon>Actinopterygii</taxon>
        <taxon>Neopterygii</taxon>
        <taxon>Teleostei</taxon>
        <taxon>Anguilliformes</taxon>
        <taxon>Anguillidae</taxon>
        <taxon>Anguilla</taxon>
    </lineage>
</organism>
<protein>
    <submittedName>
        <fullName evidence="1">Uncharacterized protein</fullName>
    </submittedName>
</protein>
<dbReference type="AlphaFoldDB" id="A0A0E9UW67"/>
<name>A0A0E9UW67_ANGAN</name>
<proteinExistence type="predicted"/>
<dbReference type="EMBL" id="GBXM01039359">
    <property type="protein sequence ID" value="JAH69218.1"/>
    <property type="molecule type" value="Transcribed_RNA"/>
</dbReference>
<sequence>MFRLKISKCTVLSYKIPEKK</sequence>